<reference evidence="2" key="2">
    <citation type="journal article" date="2023" name="Int. J. Syst. Evol. Microbiol.">
        <title>Streptomyces marispadix sp. nov., isolated from marine beach sediment of the Northern Coast of Portugal.</title>
        <authorList>
            <person name="dos Santos J.D.N."/>
            <person name="Vitorino I.R."/>
            <person name="Kallscheuer N."/>
            <person name="Srivastava A."/>
            <person name="Krautwurst S."/>
            <person name="Marz M."/>
            <person name="Jogler C."/>
            <person name="Lobo Da Cunha A."/>
            <person name="Catita J."/>
            <person name="Goncalves H."/>
            <person name="Gonzalez I."/>
            <person name="Reyes F."/>
            <person name="Lage O.M."/>
        </authorList>
    </citation>
    <scope>NUCLEOTIDE SEQUENCE</scope>
    <source>
        <strain evidence="2">M600PL45_2</strain>
    </source>
</reference>
<dbReference type="Proteomes" id="UP001166784">
    <property type="component" value="Unassembled WGS sequence"/>
</dbReference>
<keyword evidence="3" id="KW-1185">Reference proteome</keyword>
<sequence length="96" mass="9636">MRRVVTNALGVGAAAAFLILGGSQTAQAATGDLVINGQHYQNPSGCYPVNGSASIQNDTDARVTVHPDPGCTGPETGWISPGGGGTLMPVYGVKVP</sequence>
<evidence type="ECO:0000256" key="1">
    <source>
        <dbReference type="SAM" id="SignalP"/>
    </source>
</evidence>
<accession>A0ABS9SZV9</accession>
<comment type="caution">
    <text evidence="2">The sequence shown here is derived from an EMBL/GenBank/DDBJ whole genome shotgun (WGS) entry which is preliminary data.</text>
</comment>
<evidence type="ECO:0008006" key="4">
    <source>
        <dbReference type="Google" id="ProtNLM"/>
    </source>
</evidence>
<evidence type="ECO:0000313" key="3">
    <source>
        <dbReference type="Proteomes" id="UP001166784"/>
    </source>
</evidence>
<protein>
    <recommendedName>
        <fullName evidence="4">Secreted protein</fullName>
    </recommendedName>
</protein>
<dbReference type="RefSeq" id="WP_241060369.1">
    <property type="nucleotide sequence ID" value="NZ_JAKWJU010000002.1"/>
</dbReference>
<gene>
    <name evidence="2" type="ORF">MMA15_15500</name>
</gene>
<organism evidence="2 3">
    <name type="scientific">Streptomyces marispadix</name>
    <dbReference type="NCBI Taxonomy" id="2922868"/>
    <lineage>
        <taxon>Bacteria</taxon>
        <taxon>Bacillati</taxon>
        <taxon>Actinomycetota</taxon>
        <taxon>Actinomycetes</taxon>
        <taxon>Kitasatosporales</taxon>
        <taxon>Streptomycetaceae</taxon>
        <taxon>Streptomyces</taxon>
    </lineage>
</organism>
<feature type="chain" id="PRO_5045682471" description="Secreted protein" evidence="1">
    <location>
        <begin position="29"/>
        <end position="96"/>
    </location>
</feature>
<proteinExistence type="predicted"/>
<feature type="signal peptide" evidence="1">
    <location>
        <begin position="1"/>
        <end position="28"/>
    </location>
</feature>
<name>A0ABS9SZV9_9ACTN</name>
<evidence type="ECO:0000313" key="2">
    <source>
        <dbReference type="EMBL" id="MCH6161743.1"/>
    </source>
</evidence>
<dbReference type="EMBL" id="JAKWJU010000002">
    <property type="protein sequence ID" value="MCH6161743.1"/>
    <property type="molecule type" value="Genomic_DNA"/>
</dbReference>
<keyword evidence="1" id="KW-0732">Signal</keyword>
<reference evidence="2" key="1">
    <citation type="submission" date="2022-03" db="EMBL/GenBank/DDBJ databases">
        <authorList>
            <person name="Santos J.D.N."/>
            <person name="Kallscheuer N."/>
            <person name="Jogler C."/>
            <person name="Lage O.M."/>
        </authorList>
    </citation>
    <scope>NUCLEOTIDE SEQUENCE</scope>
    <source>
        <strain evidence="2">M600PL45_2</strain>
    </source>
</reference>